<dbReference type="Gene3D" id="3.30.2220.30">
    <property type="match status" value="1"/>
</dbReference>
<name>A0A2G9EE59_9FUSO</name>
<proteinExistence type="predicted"/>
<dbReference type="AlphaFoldDB" id="A0A2G9EE59"/>
<comment type="caution">
    <text evidence="1">The sequence shown here is derived from an EMBL/GenBank/DDBJ whole genome shotgun (WGS) entry which is preliminary data.</text>
</comment>
<accession>A0A2G9EE59</accession>
<dbReference type="Proteomes" id="UP000229011">
    <property type="component" value="Unassembled WGS sequence"/>
</dbReference>
<dbReference type="Pfam" id="PF08890">
    <property type="entry name" value="Phage_TAC_5"/>
    <property type="match status" value="1"/>
</dbReference>
<gene>
    <name evidence="1" type="ORF">CTM71_01175</name>
</gene>
<evidence type="ECO:0000313" key="2">
    <source>
        <dbReference type="Proteomes" id="UP000229011"/>
    </source>
</evidence>
<dbReference type="RefSeq" id="WP_099957924.1">
    <property type="nucleotide sequence ID" value="NZ_PEQY01000001.1"/>
</dbReference>
<dbReference type="EMBL" id="PEQY01000001">
    <property type="protein sequence ID" value="PIM79155.1"/>
    <property type="molecule type" value="Genomic_DNA"/>
</dbReference>
<dbReference type="InterPro" id="IPR038559">
    <property type="entry name" value="XkdN-like_sf"/>
</dbReference>
<dbReference type="GeneID" id="93327082"/>
<reference evidence="1 2" key="1">
    <citation type="submission" date="2017-11" db="EMBL/GenBank/DDBJ databases">
        <title>Genome sequencing of Fusobacterium periodonticum KCOM 1259.</title>
        <authorList>
            <person name="Kook J.-K."/>
            <person name="Park S.-N."/>
            <person name="Lim Y.K."/>
        </authorList>
    </citation>
    <scope>NUCLEOTIDE SEQUENCE [LARGE SCALE GENOMIC DNA]</scope>
    <source>
        <strain evidence="1 2">KCOM 1259</strain>
    </source>
</reference>
<protein>
    <submittedName>
        <fullName evidence="1">Phage portal protein</fullName>
    </submittedName>
</protein>
<sequence>MTNMEVFLKQNAVQKENKKVAVSERFKDEDGKVVEWEIRPLTAQEDQILREANTEIKELKGKKGQLFPQLDSNKYSSMLIAACVVFPDLQNQELQDSYGVKNKPDLLTAMLLPGEFQDLFSEVQKINGFKTLEDLTEEAKN</sequence>
<evidence type="ECO:0000313" key="1">
    <source>
        <dbReference type="EMBL" id="PIM79155.1"/>
    </source>
</evidence>
<dbReference type="InterPro" id="IPR014986">
    <property type="entry name" value="XkdN-like"/>
</dbReference>
<organism evidence="1 2">
    <name type="scientific">Fusobacterium pseudoperiodonticum</name>
    <dbReference type="NCBI Taxonomy" id="2663009"/>
    <lineage>
        <taxon>Bacteria</taxon>
        <taxon>Fusobacteriati</taxon>
        <taxon>Fusobacteriota</taxon>
        <taxon>Fusobacteriia</taxon>
        <taxon>Fusobacteriales</taxon>
        <taxon>Fusobacteriaceae</taxon>
        <taxon>Fusobacterium</taxon>
    </lineage>
</organism>